<accession>A0A2T0B701</accession>
<dbReference type="InterPro" id="IPR006121">
    <property type="entry name" value="HMA_dom"/>
</dbReference>
<feature type="domain" description="HMA" evidence="2">
    <location>
        <begin position="1"/>
        <end position="64"/>
    </location>
</feature>
<dbReference type="RefSeq" id="WP_106061177.1">
    <property type="nucleotide sequence ID" value="NZ_PVXQ01000059.1"/>
</dbReference>
<organism evidence="3 4">
    <name type="scientific">Clostridium vincentii</name>
    <dbReference type="NCBI Taxonomy" id="52704"/>
    <lineage>
        <taxon>Bacteria</taxon>
        <taxon>Bacillati</taxon>
        <taxon>Bacillota</taxon>
        <taxon>Clostridia</taxon>
        <taxon>Eubacteriales</taxon>
        <taxon>Clostridiaceae</taxon>
        <taxon>Clostridium</taxon>
    </lineage>
</organism>
<dbReference type="CDD" id="cd00371">
    <property type="entry name" value="HMA"/>
    <property type="match status" value="1"/>
</dbReference>
<dbReference type="InterPro" id="IPR036163">
    <property type="entry name" value="HMA_dom_sf"/>
</dbReference>
<dbReference type="Pfam" id="PF00403">
    <property type="entry name" value="HMA"/>
    <property type="match status" value="1"/>
</dbReference>
<sequence length="67" mass="7207">MKKKILIEGMSCNHCVGHVKDALEALDGVSSIEVSLEGNCATVETSVEDNILKEAIEEEGYDVIGIE</sequence>
<evidence type="ECO:0000259" key="2">
    <source>
        <dbReference type="PROSITE" id="PS50846"/>
    </source>
</evidence>
<name>A0A2T0B701_9CLOT</name>
<dbReference type="PROSITE" id="PS50846">
    <property type="entry name" value="HMA_2"/>
    <property type="match status" value="1"/>
</dbReference>
<evidence type="ECO:0000313" key="4">
    <source>
        <dbReference type="Proteomes" id="UP000239471"/>
    </source>
</evidence>
<dbReference type="Proteomes" id="UP000239471">
    <property type="component" value="Unassembled WGS sequence"/>
</dbReference>
<evidence type="ECO:0000313" key="3">
    <source>
        <dbReference type="EMBL" id="PRR79642.1"/>
    </source>
</evidence>
<protein>
    <submittedName>
        <fullName evidence="3">Copper chaperone CopZ</fullName>
    </submittedName>
</protein>
<dbReference type="AlphaFoldDB" id="A0A2T0B701"/>
<dbReference type="GO" id="GO:0046872">
    <property type="term" value="F:metal ion binding"/>
    <property type="evidence" value="ECO:0007669"/>
    <property type="project" value="UniProtKB-KW"/>
</dbReference>
<keyword evidence="4" id="KW-1185">Reference proteome</keyword>
<keyword evidence="1" id="KW-0479">Metal-binding</keyword>
<dbReference type="Gene3D" id="3.30.70.100">
    <property type="match status" value="1"/>
</dbReference>
<dbReference type="PROSITE" id="PS01047">
    <property type="entry name" value="HMA_1"/>
    <property type="match status" value="1"/>
</dbReference>
<proteinExistence type="predicted"/>
<dbReference type="EMBL" id="PVXQ01000059">
    <property type="protein sequence ID" value="PRR79642.1"/>
    <property type="molecule type" value="Genomic_DNA"/>
</dbReference>
<dbReference type="OrthoDB" id="9813965at2"/>
<dbReference type="SUPFAM" id="SSF55008">
    <property type="entry name" value="HMA, heavy metal-associated domain"/>
    <property type="match status" value="1"/>
</dbReference>
<dbReference type="InterPro" id="IPR017969">
    <property type="entry name" value="Heavy-metal-associated_CS"/>
</dbReference>
<comment type="caution">
    <text evidence="3">The sequence shown here is derived from an EMBL/GenBank/DDBJ whole genome shotgun (WGS) entry which is preliminary data.</text>
</comment>
<evidence type="ECO:0000256" key="1">
    <source>
        <dbReference type="ARBA" id="ARBA00022723"/>
    </source>
</evidence>
<gene>
    <name evidence="3" type="primary">copZ</name>
    <name evidence="3" type="ORF">CLVI_32930</name>
</gene>
<reference evidence="3 4" key="1">
    <citation type="submission" date="2018-03" db="EMBL/GenBank/DDBJ databases">
        <title>Genome sequence of Clostridium vincentii DSM 10228.</title>
        <authorList>
            <person name="Poehlein A."/>
            <person name="Daniel R."/>
        </authorList>
    </citation>
    <scope>NUCLEOTIDE SEQUENCE [LARGE SCALE GENOMIC DNA]</scope>
    <source>
        <strain evidence="3 4">DSM 10228</strain>
    </source>
</reference>